<sequence>MNKGYNGGFVRMQAGDTGISDRLMTEEEQACMLTDSRGGQQNLLDAAPRMP</sequence>
<name>A0A7J0BFM9_9BACT</name>
<reference evidence="1 2" key="1">
    <citation type="submission" date="2020-05" db="EMBL/GenBank/DDBJ databases">
        <title>Draft genome sequence of Desulfovibrio sp. strain HN2T.</title>
        <authorList>
            <person name="Ueno A."/>
            <person name="Tamazawa S."/>
            <person name="Tamamura S."/>
            <person name="Murakami T."/>
            <person name="Kiyama T."/>
            <person name="Inomata H."/>
            <person name="Amano Y."/>
            <person name="Miyakawa K."/>
            <person name="Tamaki H."/>
            <person name="Naganuma T."/>
            <person name="Kaneko K."/>
        </authorList>
    </citation>
    <scope>NUCLEOTIDE SEQUENCE [LARGE SCALE GENOMIC DNA]</scope>
    <source>
        <strain evidence="1 2">HN2</strain>
    </source>
</reference>
<gene>
    <name evidence="1" type="ORF">DSM101010T_03660</name>
</gene>
<organism evidence="1 2">
    <name type="scientific">Desulfovibrio subterraneus</name>
    <dbReference type="NCBI Taxonomy" id="2718620"/>
    <lineage>
        <taxon>Bacteria</taxon>
        <taxon>Pseudomonadati</taxon>
        <taxon>Thermodesulfobacteriota</taxon>
        <taxon>Desulfovibrionia</taxon>
        <taxon>Desulfovibrionales</taxon>
        <taxon>Desulfovibrionaceae</taxon>
        <taxon>Desulfovibrio</taxon>
    </lineage>
</organism>
<accession>A0A7J0BFM9</accession>
<keyword evidence="2" id="KW-1185">Reference proteome</keyword>
<comment type="caution">
    <text evidence="1">The sequence shown here is derived from an EMBL/GenBank/DDBJ whole genome shotgun (WGS) entry which is preliminary data.</text>
</comment>
<dbReference type="AlphaFoldDB" id="A0A7J0BFM9"/>
<dbReference type="EMBL" id="BLVO01000004">
    <property type="protein sequence ID" value="GFM32001.1"/>
    <property type="molecule type" value="Genomic_DNA"/>
</dbReference>
<dbReference type="Proteomes" id="UP000503840">
    <property type="component" value="Unassembled WGS sequence"/>
</dbReference>
<evidence type="ECO:0000313" key="1">
    <source>
        <dbReference type="EMBL" id="GFM32001.1"/>
    </source>
</evidence>
<proteinExistence type="predicted"/>
<protein>
    <submittedName>
        <fullName evidence="1">Uncharacterized protein</fullName>
    </submittedName>
</protein>
<evidence type="ECO:0000313" key="2">
    <source>
        <dbReference type="Proteomes" id="UP000503840"/>
    </source>
</evidence>